<gene>
    <name evidence="4" type="ORF">PtA15_12A401</name>
</gene>
<dbReference type="Proteomes" id="UP001164743">
    <property type="component" value="Chromosome 12A"/>
</dbReference>
<evidence type="ECO:0008006" key="6">
    <source>
        <dbReference type="Google" id="ProtNLM"/>
    </source>
</evidence>
<dbReference type="Gene3D" id="2.60.40.760">
    <property type="entry name" value="Expansin, cellulose-binding-like domain"/>
    <property type="match status" value="1"/>
</dbReference>
<dbReference type="InterPro" id="IPR051477">
    <property type="entry name" value="Expansin_CellWall"/>
</dbReference>
<organism evidence="4 5">
    <name type="scientific">Puccinia triticina</name>
    <dbReference type="NCBI Taxonomy" id="208348"/>
    <lineage>
        <taxon>Eukaryota</taxon>
        <taxon>Fungi</taxon>
        <taxon>Dikarya</taxon>
        <taxon>Basidiomycota</taxon>
        <taxon>Pucciniomycotina</taxon>
        <taxon>Pucciniomycetes</taxon>
        <taxon>Pucciniales</taxon>
        <taxon>Pucciniaceae</taxon>
        <taxon>Puccinia</taxon>
    </lineage>
</organism>
<dbReference type="PANTHER" id="PTHR31836">
    <property type="match status" value="1"/>
</dbReference>
<dbReference type="InterPro" id="IPR036908">
    <property type="entry name" value="RlpA-like_sf"/>
</dbReference>
<dbReference type="CDD" id="cd22271">
    <property type="entry name" value="DPBB_EXP_N-like"/>
    <property type="match status" value="1"/>
</dbReference>
<dbReference type="PANTHER" id="PTHR31836:SF21">
    <property type="entry name" value="EXPANSIN-LIKE PROTEIN 7"/>
    <property type="match status" value="1"/>
</dbReference>
<evidence type="ECO:0000256" key="3">
    <source>
        <dbReference type="SAM" id="SignalP"/>
    </source>
</evidence>
<name>A0ABY7D143_9BASI</name>
<accession>A0ABY7D143</accession>
<protein>
    <recommendedName>
        <fullName evidence="6">Expansin-like EG45 domain-containing protein</fullName>
    </recommendedName>
</protein>
<dbReference type="GeneID" id="77802902"/>
<dbReference type="Gene3D" id="2.40.40.10">
    <property type="entry name" value="RlpA-like domain"/>
    <property type="match status" value="1"/>
</dbReference>
<dbReference type="InterPro" id="IPR036749">
    <property type="entry name" value="Expansin_CBD_sf"/>
</dbReference>
<keyword evidence="5" id="KW-1185">Reference proteome</keyword>
<feature type="region of interest" description="Disordered" evidence="2">
    <location>
        <begin position="221"/>
        <end position="256"/>
    </location>
</feature>
<evidence type="ECO:0000313" key="5">
    <source>
        <dbReference type="Proteomes" id="UP001164743"/>
    </source>
</evidence>
<reference evidence="4" key="1">
    <citation type="submission" date="2022-10" db="EMBL/GenBank/DDBJ databases">
        <title>Puccinia triticina Genome sequencing and assembly.</title>
        <authorList>
            <person name="Li C."/>
        </authorList>
    </citation>
    <scope>NUCLEOTIDE SEQUENCE</scope>
    <source>
        <strain evidence="4">Pt15</strain>
    </source>
</reference>
<evidence type="ECO:0000256" key="1">
    <source>
        <dbReference type="ARBA" id="ARBA00022729"/>
    </source>
</evidence>
<evidence type="ECO:0000256" key="2">
    <source>
        <dbReference type="SAM" id="MobiDB-lite"/>
    </source>
</evidence>
<keyword evidence="1 3" id="KW-0732">Signal</keyword>
<evidence type="ECO:0000313" key="4">
    <source>
        <dbReference type="EMBL" id="WAQ90412.1"/>
    </source>
</evidence>
<feature type="chain" id="PRO_5046919570" description="Expansin-like EG45 domain-containing protein" evidence="3">
    <location>
        <begin position="20"/>
        <end position="256"/>
    </location>
</feature>
<dbReference type="EMBL" id="CP110432">
    <property type="protein sequence ID" value="WAQ90412.1"/>
    <property type="molecule type" value="Genomic_DNA"/>
</dbReference>
<proteinExistence type="predicted"/>
<sequence>MLSLLPILTLLAVCSIVTAGDVAPNVGKSFPSVQGTFWNGATFAGSCLLQDYYKSGAPNGLEYVAVAKDVNGNAEYCGACIEITPKTTKNTPVVAIVSSHCPDCPAGALDIPKTLFNRLQGNADGRPGISMFSWKVVTCPFGKFPKIINKDGSSKYSLSMKVVDSSYPVQSVVIISGGKNLAAYKRDYNYWELHNAGVLDDKVKVIVTWTNNQSFSFSNVDPSSKQAAISDLEKNPNGRRAGAHKRKSFQQARGQN</sequence>
<feature type="signal peptide" evidence="3">
    <location>
        <begin position="1"/>
        <end position="19"/>
    </location>
</feature>
<dbReference type="SUPFAM" id="SSF50685">
    <property type="entry name" value="Barwin-like endoglucanases"/>
    <property type="match status" value="1"/>
</dbReference>
<dbReference type="RefSeq" id="XP_053025967.1">
    <property type="nucleotide sequence ID" value="XM_053162007.1"/>
</dbReference>